<evidence type="ECO:0000256" key="2">
    <source>
        <dbReference type="ARBA" id="ARBA00023002"/>
    </source>
</evidence>
<dbReference type="InterPro" id="IPR051317">
    <property type="entry name" value="Gfo/Idh/MocA_oxidoreduct"/>
</dbReference>
<protein>
    <submittedName>
        <fullName evidence="6">Oxidoreductase</fullName>
    </submittedName>
</protein>
<sequence length="363" mass="39498">MTADDAGLVPDPPIRARNHMIGAIGAGAIMANEHLTAYGLAGFPVAAIASRSRAHAAEVAARHGIETVHDTPSDLIADPRIEIVDIAFPPDQQPALIREALAAPHVRAILAQKPLALSLDEAIALRDEARASGTLLSVNQNMRYDQSIRVLKQLLDRGALGEPVFAAIDMHAVPHWQSFLESYDRLTIANMGVHHLDALRYLFGEPVEVSTAARTDPRTAFAHVDGIAASTILFDNGVLATTREDVWGGPRQEGYDSDFFISWRVEGTQGAAKGTIGWPNGEPSTLSYASTIETDGHWRTPTWDTHWFPHAFAGVMEQLQYALESGEEPALTVADNVRTMALVEASYRSLGEKRTVRLDEFTL</sequence>
<dbReference type="EMBL" id="BMMQ01000005">
    <property type="protein sequence ID" value="GGO64524.1"/>
    <property type="molecule type" value="Genomic_DNA"/>
</dbReference>
<dbReference type="Gene3D" id="3.40.50.720">
    <property type="entry name" value="NAD(P)-binding Rossmann-like Domain"/>
    <property type="match status" value="1"/>
</dbReference>
<evidence type="ECO:0000313" key="7">
    <source>
        <dbReference type="Proteomes" id="UP000638043"/>
    </source>
</evidence>
<dbReference type="PANTHER" id="PTHR43708:SF5">
    <property type="entry name" value="CONSERVED EXPRESSED OXIDOREDUCTASE (EUROFUNG)-RELATED"/>
    <property type="match status" value="1"/>
</dbReference>
<organism evidence="6 7">
    <name type="scientific">Microbacterium nanhaiense</name>
    <dbReference type="NCBI Taxonomy" id="1301026"/>
    <lineage>
        <taxon>Bacteria</taxon>
        <taxon>Bacillati</taxon>
        <taxon>Actinomycetota</taxon>
        <taxon>Actinomycetes</taxon>
        <taxon>Micrococcales</taxon>
        <taxon>Microbacteriaceae</taxon>
        <taxon>Microbacterium</taxon>
    </lineage>
</organism>
<dbReference type="Proteomes" id="UP000638043">
    <property type="component" value="Unassembled WGS sequence"/>
</dbReference>
<dbReference type="RefSeq" id="WP_188701387.1">
    <property type="nucleotide sequence ID" value="NZ_BMMQ01000005.1"/>
</dbReference>
<feature type="domain" description="GFO/IDH/MocA-like oxidoreductase" evidence="5">
    <location>
        <begin position="149"/>
        <end position="271"/>
    </location>
</feature>
<keyword evidence="2" id="KW-0560">Oxidoreductase</keyword>
<dbReference type="Pfam" id="PF01408">
    <property type="entry name" value="GFO_IDH_MocA"/>
    <property type="match status" value="1"/>
</dbReference>
<proteinExistence type="inferred from homology"/>
<name>A0ABQ2N101_9MICO</name>
<accession>A0ABQ2N101</accession>
<evidence type="ECO:0000256" key="3">
    <source>
        <dbReference type="ARBA" id="ARBA00023027"/>
    </source>
</evidence>
<dbReference type="InterPro" id="IPR036291">
    <property type="entry name" value="NAD(P)-bd_dom_sf"/>
</dbReference>
<reference evidence="7" key="1">
    <citation type="journal article" date="2019" name="Int. J. Syst. Evol. Microbiol.">
        <title>The Global Catalogue of Microorganisms (GCM) 10K type strain sequencing project: providing services to taxonomists for standard genome sequencing and annotation.</title>
        <authorList>
            <consortium name="The Broad Institute Genomics Platform"/>
            <consortium name="The Broad Institute Genome Sequencing Center for Infectious Disease"/>
            <person name="Wu L."/>
            <person name="Ma J."/>
        </authorList>
    </citation>
    <scope>NUCLEOTIDE SEQUENCE [LARGE SCALE GENOMIC DNA]</scope>
    <source>
        <strain evidence="7">CGMCC 4.7181</strain>
    </source>
</reference>
<evidence type="ECO:0000256" key="1">
    <source>
        <dbReference type="ARBA" id="ARBA00010928"/>
    </source>
</evidence>
<gene>
    <name evidence="6" type="ORF">GCM10010910_19610</name>
</gene>
<evidence type="ECO:0000259" key="4">
    <source>
        <dbReference type="Pfam" id="PF01408"/>
    </source>
</evidence>
<dbReference type="Gene3D" id="3.30.360.10">
    <property type="entry name" value="Dihydrodipicolinate Reductase, domain 2"/>
    <property type="match status" value="1"/>
</dbReference>
<dbReference type="SUPFAM" id="SSF51735">
    <property type="entry name" value="NAD(P)-binding Rossmann-fold domains"/>
    <property type="match status" value="1"/>
</dbReference>
<dbReference type="InterPro" id="IPR055170">
    <property type="entry name" value="GFO_IDH_MocA-like_dom"/>
</dbReference>
<comment type="similarity">
    <text evidence="1">Belongs to the Gfo/Idh/MocA family.</text>
</comment>
<comment type="caution">
    <text evidence="6">The sequence shown here is derived from an EMBL/GenBank/DDBJ whole genome shotgun (WGS) entry which is preliminary data.</text>
</comment>
<evidence type="ECO:0000259" key="5">
    <source>
        <dbReference type="Pfam" id="PF22725"/>
    </source>
</evidence>
<dbReference type="InterPro" id="IPR000683">
    <property type="entry name" value="Gfo/Idh/MocA-like_OxRdtase_N"/>
</dbReference>
<keyword evidence="7" id="KW-1185">Reference proteome</keyword>
<dbReference type="SUPFAM" id="SSF55347">
    <property type="entry name" value="Glyceraldehyde-3-phosphate dehydrogenase-like, C-terminal domain"/>
    <property type="match status" value="1"/>
</dbReference>
<keyword evidence="3" id="KW-0520">NAD</keyword>
<dbReference type="PANTHER" id="PTHR43708">
    <property type="entry name" value="CONSERVED EXPRESSED OXIDOREDUCTASE (EUROFUNG)"/>
    <property type="match status" value="1"/>
</dbReference>
<evidence type="ECO:0000313" key="6">
    <source>
        <dbReference type="EMBL" id="GGO64524.1"/>
    </source>
</evidence>
<feature type="domain" description="Gfo/Idh/MocA-like oxidoreductase N-terminal" evidence="4">
    <location>
        <begin position="21"/>
        <end position="139"/>
    </location>
</feature>
<dbReference type="Pfam" id="PF22725">
    <property type="entry name" value="GFO_IDH_MocA_C3"/>
    <property type="match status" value="1"/>
</dbReference>